<reference evidence="5" key="1">
    <citation type="submission" date="2021-01" db="EMBL/GenBank/DDBJ databases">
        <authorList>
            <person name="Corre E."/>
            <person name="Pelletier E."/>
            <person name="Niang G."/>
            <person name="Scheremetjew M."/>
            <person name="Finn R."/>
            <person name="Kale V."/>
            <person name="Holt S."/>
            <person name="Cochrane G."/>
            <person name="Meng A."/>
            <person name="Brown T."/>
            <person name="Cohen L."/>
        </authorList>
    </citation>
    <scope>NUCLEOTIDE SEQUENCE</scope>
    <source>
        <strain evidence="5">Grunow 1884</strain>
    </source>
</reference>
<dbReference type="PANTHER" id="PTHR12001:SF44">
    <property type="entry name" value="GERANYLGERANYL PYROPHOSPHATE SYNTHASE"/>
    <property type="match status" value="1"/>
</dbReference>
<proteinExistence type="inferred from homology"/>
<sequence>MADEDTKAESAAEVTHVAHETDPSLLESYRYISSVPGKDVRGKLVDCFQLWFRVESPDVLATIKDIIGRLHNASLMIDDIEDNSKLRRGNPVAHHIFGIAPVLNTANYVYFLALEKCHAMGNPQAMQVFVSEILNLHRGQGHDIMWRDNNQCPAEEEYCNMVIDKTGGLFRLAVGLMQAFATNHKDTDFSPLVNNLGLYFQIRDDLINLADEEYFKSKSFCEDLTEGKFSFPIIHCVRKDKSDKRLLSILKQRTDDDDVKRYAQSLMKQAGSLHYTWEKCMRIKEEIVAQVKDLGGNPPLLKLIEKLHTQVGALEDAVSHTEHPPGSPPMARHVTDSAPQTLQLDEL</sequence>
<dbReference type="PANTHER" id="PTHR12001">
    <property type="entry name" value="GERANYLGERANYL PYROPHOSPHATE SYNTHASE"/>
    <property type="match status" value="1"/>
</dbReference>
<dbReference type="InterPro" id="IPR000092">
    <property type="entry name" value="Polyprenyl_synt"/>
</dbReference>
<evidence type="ECO:0008006" key="6">
    <source>
        <dbReference type="Google" id="ProtNLM"/>
    </source>
</evidence>
<dbReference type="InterPro" id="IPR033749">
    <property type="entry name" value="Polyprenyl_synt_CS"/>
</dbReference>
<evidence type="ECO:0000256" key="1">
    <source>
        <dbReference type="ARBA" id="ARBA00022723"/>
    </source>
</evidence>
<dbReference type="Pfam" id="PF00348">
    <property type="entry name" value="polyprenyl_synt"/>
    <property type="match status" value="1"/>
</dbReference>
<feature type="region of interest" description="Disordered" evidence="4">
    <location>
        <begin position="318"/>
        <end position="347"/>
    </location>
</feature>
<keyword evidence="2" id="KW-0460">Magnesium</keyword>
<evidence type="ECO:0000256" key="3">
    <source>
        <dbReference type="RuleBase" id="RU004466"/>
    </source>
</evidence>
<keyword evidence="3" id="KW-0808">Transferase</keyword>
<evidence type="ECO:0000313" key="5">
    <source>
        <dbReference type="EMBL" id="CAD9344831.1"/>
    </source>
</evidence>
<dbReference type="AlphaFoldDB" id="A0A7S1ZPT9"/>
<feature type="compositionally biased region" description="Polar residues" evidence="4">
    <location>
        <begin position="337"/>
        <end position="347"/>
    </location>
</feature>
<dbReference type="SFLD" id="SFLDS00005">
    <property type="entry name" value="Isoprenoid_Synthase_Type_I"/>
    <property type="match status" value="1"/>
</dbReference>
<dbReference type="GO" id="GO:0008299">
    <property type="term" value="P:isoprenoid biosynthetic process"/>
    <property type="evidence" value="ECO:0007669"/>
    <property type="project" value="InterPro"/>
</dbReference>
<name>A0A7S1ZPT9_TRICV</name>
<dbReference type="PROSITE" id="PS00444">
    <property type="entry name" value="POLYPRENYL_SYNTHASE_2"/>
    <property type="match status" value="1"/>
</dbReference>
<dbReference type="CDD" id="cd00685">
    <property type="entry name" value="Trans_IPPS_HT"/>
    <property type="match status" value="1"/>
</dbReference>
<dbReference type="Gene3D" id="1.10.600.10">
    <property type="entry name" value="Farnesyl Diphosphate Synthase"/>
    <property type="match status" value="1"/>
</dbReference>
<dbReference type="GO" id="GO:0046872">
    <property type="term" value="F:metal ion binding"/>
    <property type="evidence" value="ECO:0007669"/>
    <property type="project" value="UniProtKB-KW"/>
</dbReference>
<dbReference type="PROSITE" id="PS00723">
    <property type="entry name" value="POLYPRENYL_SYNTHASE_1"/>
    <property type="match status" value="1"/>
</dbReference>
<keyword evidence="1" id="KW-0479">Metal-binding</keyword>
<dbReference type="InterPro" id="IPR008949">
    <property type="entry name" value="Isoprenoid_synthase_dom_sf"/>
</dbReference>
<dbReference type="EMBL" id="HBGO01022241">
    <property type="protein sequence ID" value="CAD9344831.1"/>
    <property type="molecule type" value="Transcribed_RNA"/>
</dbReference>
<protein>
    <recommendedName>
        <fullName evidence="6">Geranylgeranyl diphosphate synthase</fullName>
    </recommendedName>
</protein>
<organism evidence="5">
    <name type="scientific">Trieres chinensis</name>
    <name type="common">Marine centric diatom</name>
    <name type="synonym">Odontella sinensis</name>
    <dbReference type="NCBI Taxonomy" id="1514140"/>
    <lineage>
        <taxon>Eukaryota</taxon>
        <taxon>Sar</taxon>
        <taxon>Stramenopiles</taxon>
        <taxon>Ochrophyta</taxon>
        <taxon>Bacillariophyta</taxon>
        <taxon>Mediophyceae</taxon>
        <taxon>Biddulphiophycidae</taxon>
        <taxon>Eupodiscales</taxon>
        <taxon>Parodontellaceae</taxon>
        <taxon>Trieres</taxon>
    </lineage>
</organism>
<evidence type="ECO:0000256" key="4">
    <source>
        <dbReference type="SAM" id="MobiDB-lite"/>
    </source>
</evidence>
<dbReference type="GO" id="GO:0004659">
    <property type="term" value="F:prenyltransferase activity"/>
    <property type="evidence" value="ECO:0007669"/>
    <property type="project" value="InterPro"/>
</dbReference>
<accession>A0A7S1ZPT9</accession>
<dbReference type="SUPFAM" id="SSF48576">
    <property type="entry name" value="Terpenoid synthases"/>
    <property type="match status" value="1"/>
</dbReference>
<gene>
    <name evidence="5" type="ORF">OSIN01602_LOCUS12784</name>
</gene>
<comment type="similarity">
    <text evidence="3">Belongs to the FPP/GGPP synthase family.</text>
</comment>
<evidence type="ECO:0000256" key="2">
    <source>
        <dbReference type="ARBA" id="ARBA00022842"/>
    </source>
</evidence>